<dbReference type="NCBIfam" id="TIGR00861">
    <property type="entry name" value="MIP"/>
    <property type="match status" value="1"/>
</dbReference>
<feature type="transmembrane region" description="Helical" evidence="8">
    <location>
        <begin position="331"/>
        <end position="355"/>
    </location>
</feature>
<feature type="compositionally biased region" description="Polar residues" evidence="7">
    <location>
        <begin position="642"/>
        <end position="659"/>
    </location>
</feature>
<evidence type="ECO:0000313" key="9">
    <source>
        <dbReference type="RefSeq" id="XP_033767739.1"/>
    </source>
</evidence>
<feature type="transmembrane region" description="Helical" evidence="8">
    <location>
        <begin position="459"/>
        <end position="477"/>
    </location>
</feature>
<dbReference type="SUPFAM" id="SSF81338">
    <property type="entry name" value="Aquaporin-like"/>
    <property type="match status" value="1"/>
</dbReference>
<feature type="compositionally biased region" description="Low complexity" evidence="7">
    <location>
        <begin position="195"/>
        <end position="210"/>
    </location>
</feature>
<reference evidence="9" key="3">
    <citation type="submission" date="2025-07" db="EMBL/GenBank/DDBJ databases">
        <authorList>
            <consortium name="NCBI Genome Project"/>
        </authorList>
    </citation>
    <scope>NUCLEOTIDE SEQUENCE</scope>
    <source>
        <strain evidence="9">CBS432</strain>
    </source>
</reference>
<evidence type="ECO:0000256" key="5">
    <source>
        <dbReference type="ARBA" id="ARBA00022989"/>
    </source>
</evidence>
<comment type="subcellular location">
    <subcellularLocation>
        <location evidence="1">Membrane</location>
        <topology evidence="1">Multi-pass membrane protein</topology>
    </subcellularLocation>
</comment>
<feature type="compositionally biased region" description="Acidic residues" evidence="7">
    <location>
        <begin position="76"/>
        <end position="85"/>
    </location>
</feature>
<feature type="region of interest" description="Disordered" evidence="7">
    <location>
        <begin position="1"/>
        <end position="102"/>
    </location>
</feature>
<evidence type="ECO:0000256" key="1">
    <source>
        <dbReference type="ARBA" id="ARBA00004141"/>
    </source>
</evidence>
<feature type="region of interest" description="Disordered" evidence="7">
    <location>
        <begin position="595"/>
        <end position="619"/>
    </location>
</feature>
<feature type="transmembrane region" description="Helical" evidence="8">
    <location>
        <begin position="512"/>
        <end position="531"/>
    </location>
</feature>
<feature type="compositionally biased region" description="Polar residues" evidence="7">
    <location>
        <begin position="1"/>
        <end position="16"/>
    </location>
</feature>
<dbReference type="PANTHER" id="PTHR43829:SF9">
    <property type="entry name" value="AQUAPORIN-9"/>
    <property type="match status" value="1"/>
</dbReference>
<name>A0A8B8UVE3_SACPA</name>
<keyword evidence="5 8" id="KW-1133">Transmembrane helix</keyword>
<feature type="compositionally biased region" description="Polar residues" evidence="7">
    <location>
        <begin position="137"/>
        <end position="146"/>
    </location>
</feature>
<evidence type="ECO:0000256" key="4">
    <source>
        <dbReference type="ARBA" id="ARBA00022692"/>
    </source>
</evidence>
<feature type="transmembrane region" description="Helical" evidence="8">
    <location>
        <begin position="376"/>
        <end position="396"/>
    </location>
</feature>
<dbReference type="KEGG" id="spao:SPAR_L00180"/>
<dbReference type="InterPro" id="IPR023271">
    <property type="entry name" value="Aquaporin-like"/>
</dbReference>
<keyword evidence="4 8" id="KW-0812">Transmembrane</keyword>
<dbReference type="InterPro" id="IPR022357">
    <property type="entry name" value="MIP_CS"/>
</dbReference>
<dbReference type="VEuPathDB" id="FungiDB:SPAR_L00180"/>
<sequence>MSNPQKALNDFLSSESVHTHDSSRKQSNNRQSSDEGRSSSQPSHHHSIGNNNNSNNYNNSNSNNNNNSNSNGNDGGNDDDYDYEMQDYRPSPQSARPTPTYVPQYSVESGAAFPIQEVIPSAYINTQDMNHKDNGPPSASSNRAFRPRGQTTVSANVLNVEDFYKNADDAHTIPESHLSRRRSRSRATSNAGHSANTGATNGRTTGAQTNMESNEPPRNVPIMVKPKTLYQNPQTPTVLPSTYHPINKWSSVKNTYLKEFLAEFMGTMVMIIFGSAVVCQVNVAGKIQQDNFNVALDNLNVTGSSEETIDAMKSLTSLVSSVAGGTFDDVALGWAAAVVMGYFCAGGSAISGAHLNPSITLANLVYRGFPLKKVPYYFAGQLIGAFTGALILFIWYKRVLQEAYSDWWMNESVAGMFCVFPKPYLSSGRQFFSEFLCGAMLQAGTFALTDPYTCLSSDVFPLMMFILIFIINASMAYQTGTAMNLARDLGPRLALYAVGFDHKMLWVHHHHFFWVPMVGPFIGALMGGLVYDVCIYQGHESPVNWSLPVYKEMIMRAWFRRPGWKKRNRARRTSDLSDFSYNNDDDEEFGERMALQKTKTKSSISDNENEAGEKKVQFKSVQRGKRTFGGIPTILEEEDSIETASLGATTTDSIGLSDTSSEDSHYGNAKKVT</sequence>
<dbReference type="PRINTS" id="PR00783">
    <property type="entry name" value="MINTRINSICP"/>
</dbReference>
<comment type="similarity">
    <text evidence="2">Belongs to the MIP/aquaporin (TC 1.A.8) family.</text>
</comment>
<evidence type="ECO:0000256" key="8">
    <source>
        <dbReference type="SAM" id="Phobius"/>
    </source>
</evidence>
<feature type="region of interest" description="Disordered" evidence="7">
    <location>
        <begin position="171"/>
        <end position="219"/>
    </location>
</feature>
<gene>
    <name evidence="9" type="primary">FPS1</name>
    <name evidence="9" type="ORF">SPAR_L00180</name>
</gene>
<dbReference type="PANTHER" id="PTHR43829">
    <property type="entry name" value="AQUAPORIN OR AQUAGLYCEROPORIN RELATED"/>
    <property type="match status" value="1"/>
</dbReference>
<dbReference type="PROSITE" id="PS00221">
    <property type="entry name" value="MIP"/>
    <property type="match status" value="1"/>
</dbReference>
<feature type="compositionally biased region" description="Polar residues" evidence="7">
    <location>
        <begin position="91"/>
        <end position="102"/>
    </location>
</feature>
<feature type="region of interest" description="Disordered" evidence="7">
    <location>
        <begin position="639"/>
        <end position="673"/>
    </location>
</feature>
<dbReference type="Gene3D" id="1.20.1080.10">
    <property type="entry name" value="Glycerol uptake facilitator protein"/>
    <property type="match status" value="1"/>
</dbReference>
<keyword evidence="3" id="KW-0813">Transport</keyword>
<dbReference type="InterPro" id="IPR050363">
    <property type="entry name" value="MIP/Aquaporin"/>
</dbReference>
<evidence type="ECO:0000256" key="2">
    <source>
        <dbReference type="ARBA" id="ARBA00006175"/>
    </source>
</evidence>
<dbReference type="Pfam" id="PF00230">
    <property type="entry name" value="MIP"/>
    <property type="match status" value="1"/>
</dbReference>
<feature type="region of interest" description="Disordered" evidence="7">
    <location>
        <begin position="127"/>
        <end position="146"/>
    </location>
</feature>
<dbReference type="GO" id="GO:0015250">
    <property type="term" value="F:water channel activity"/>
    <property type="evidence" value="ECO:0007669"/>
    <property type="project" value="TreeGrafter"/>
</dbReference>
<evidence type="ECO:0000256" key="6">
    <source>
        <dbReference type="ARBA" id="ARBA00023136"/>
    </source>
</evidence>
<feature type="compositionally biased region" description="Low complexity" evidence="7">
    <location>
        <begin position="49"/>
        <end position="72"/>
    </location>
</feature>
<reference evidence="9" key="2">
    <citation type="submission" date="2020-01" db="EMBL/GenBank/DDBJ databases">
        <title>Population-level Yeast Reference Genomes.</title>
        <authorList>
            <person name="Yue J.-X."/>
        </authorList>
    </citation>
    <scope>NUCLEOTIDE SEQUENCE</scope>
    <source>
        <strain evidence="9">CBS432</strain>
    </source>
</reference>
<protein>
    <submittedName>
        <fullName evidence="9">Fps1p</fullName>
    </submittedName>
</protein>
<keyword evidence="6 8" id="KW-0472">Membrane</keyword>
<feature type="transmembrane region" description="Helical" evidence="8">
    <location>
        <begin position="260"/>
        <end position="283"/>
    </location>
</feature>
<organism evidence="9">
    <name type="scientific">Saccharomyces paradoxus</name>
    <name type="common">Yeast</name>
    <name type="synonym">Saccharomyces douglasii</name>
    <dbReference type="NCBI Taxonomy" id="27291"/>
    <lineage>
        <taxon>Eukaryota</taxon>
        <taxon>Fungi</taxon>
        <taxon>Dikarya</taxon>
        <taxon>Ascomycota</taxon>
        <taxon>Saccharomycotina</taxon>
        <taxon>Saccharomycetes</taxon>
        <taxon>Saccharomycetales</taxon>
        <taxon>Saccharomycetaceae</taxon>
        <taxon>Saccharomyces</taxon>
    </lineage>
</organism>
<dbReference type="GeneID" id="54632108"/>
<evidence type="ECO:0000256" key="3">
    <source>
        <dbReference type="ARBA" id="ARBA00022448"/>
    </source>
</evidence>
<evidence type="ECO:0000256" key="7">
    <source>
        <dbReference type="SAM" id="MobiDB-lite"/>
    </source>
</evidence>
<dbReference type="CDD" id="cd00333">
    <property type="entry name" value="MIP"/>
    <property type="match status" value="1"/>
</dbReference>
<dbReference type="GO" id="GO:0015254">
    <property type="term" value="F:glycerol channel activity"/>
    <property type="evidence" value="ECO:0007669"/>
    <property type="project" value="TreeGrafter"/>
</dbReference>
<dbReference type="InterPro" id="IPR000425">
    <property type="entry name" value="MIP"/>
</dbReference>
<reference evidence="9" key="4">
    <citation type="submission" date="2025-08" db="UniProtKB">
        <authorList>
            <consortium name="RefSeq"/>
        </authorList>
    </citation>
    <scope>IDENTIFICATION</scope>
    <source>
        <strain evidence="9">CBS432</strain>
    </source>
</reference>
<dbReference type="OrthoDB" id="3222at2759"/>
<dbReference type="AlphaFoldDB" id="A0A8B8UVE3"/>
<dbReference type="GO" id="GO:0005886">
    <property type="term" value="C:plasma membrane"/>
    <property type="evidence" value="ECO:0007669"/>
    <property type="project" value="TreeGrafter"/>
</dbReference>
<proteinExistence type="inferred from homology"/>
<accession>A0A8B8UVE3</accession>
<reference evidence="9" key="1">
    <citation type="journal article" date="2017" name="Nat. Genet.">
        <title>Contrasting evolutionary genome dynamics between domesticated and wild yeasts.</title>
        <authorList>
            <person name="Yue J.X."/>
            <person name="Li J."/>
            <person name="Aigrain L."/>
            <person name="Hallin J."/>
            <person name="Persson K."/>
            <person name="Oliver K."/>
            <person name="Bergstrom A."/>
            <person name="Coupland P."/>
            <person name="Warringer J."/>
            <person name="Lagomarsino M.C."/>
            <person name="Fischer G."/>
            <person name="Durbin R."/>
            <person name="Liti G."/>
        </authorList>
    </citation>
    <scope>NUCLEOTIDE SEQUENCE</scope>
    <source>
        <strain evidence="9">CBS432</strain>
    </source>
</reference>
<dbReference type="RefSeq" id="XP_033767739.1">
    <property type="nucleotide sequence ID" value="XM_033911848.1"/>
</dbReference>